<proteinExistence type="predicted"/>
<protein>
    <submittedName>
        <fullName evidence="1">Glucan endo-1,3-beta-glucosidase</fullName>
    </submittedName>
</protein>
<dbReference type="Proteomes" id="UP001060215">
    <property type="component" value="Chromosome 6"/>
</dbReference>
<organism evidence="1 2">
    <name type="scientific">Camellia lanceoleosa</name>
    <dbReference type="NCBI Taxonomy" id="1840588"/>
    <lineage>
        <taxon>Eukaryota</taxon>
        <taxon>Viridiplantae</taxon>
        <taxon>Streptophyta</taxon>
        <taxon>Embryophyta</taxon>
        <taxon>Tracheophyta</taxon>
        <taxon>Spermatophyta</taxon>
        <taxon>Magnoliopsida</taxon>
        <taxon>eudicotyledons</taxon>
        <taxon>Gunneridae</taxon>
        <taxon>Pentapetalae</taxon>
        <taxon>asterids</taxon>
        <taxon>Ericales</taxon>
        <taxon>Theaceae</taxon>
        <taxon>Camellia</taxon>
    </lineage>
</organism>
<gene>
    <name evidence="1" type="ORF">LOK49_LG03G02927</name>
</gene>
<evidence type="ECO:0000313" key="1">
    <source>
        <dbReference type="EMBL" id="KAI8021371.1"/>
    </source>
</evidence>
<accession>A0ACC0IAN1</accession>
<reference evidence="1 2" key="1">
    <citation type="journal article" date="2022" name="Plant J.">
        <title>Chromosome-level genome of Camellia lanceoleosa provides a valuable resource for understanding genome evolution and self-incompatibility.</title>
        <authorList>
            <person name="Gong W."/>
            <person name="Xiao S."/>
            <person name="Wang L."/>
            <person name="Liao Z."/>
            <person name="Chang Y."/>
            <person name="Mo W."/>
            <person name="Hu G."/>
            <person name="Li W."/>
            <person name="Zhao G."/>
            <person name="Zhu H."/>
            <person name="Hu X."/>
            <person name="Ji K."/>
            <person name="Xiang X."/>
            <person name="Song Q."/>
            <person name="Yuan D."/>
            <person name="Jin S."/>
            <person name="Zhang L."/>
        </authorList>
    </citation>
    <scope>NUCLEOTIDE SEQUENCE [LARGE SCALE GENOMIC DNA]</scope>
    <source>
        <strain evidence="1">SQ_2022a</strain>
    </source>
</reference>
<name>A0ACC0IAN1_9ERIC</name>
<evidence type="ECO:0000313" key="2">
    <source>
        <dbReference type="Proteomes" id="UP001060215"/>
    </source>
</evidence>
<comment type="caution">
    <text evidence="1">The sequence shown here is derived from an EMBL/GenBank/DDBJ whole genome shotgun (WGS) entry which is preliminary data.</text>
</comment>
<dbReference type="EMBL" id="CM045763">
    <property type="protein sequence ID" value="KAI8021371.1"/>
    <property type="molecule type" value="Genomic_DNA"/>
</dbReference>
<sequence>MDKMISSYWLSFVLSIIVAFHSQIRITESSFANDTGIGVCYGMMGDSLPSLDDVVSLYKKKNGINSTRLFNPNPSALQALIGSQIHVSLGVSNQDIPSIALSQDAAKSWFATNLEPYLNDIVFSYITVGNEAIPGDYASYIASAMQNLQNILNAGNLASTTKVTTVVSTGVLATSYPPSSSAFSLEARDNLIKILGFLSAQGSPLMVNVYPYFAFAAEPANVRLDYAQFTAKGPVVLDGNLRYQNMFDAIVDACY</sequence>
<keyword evidence="2" id="KW-1185">Reference proteome</keyword>